<evidence type="ECO:0000256" key="2">
    <source>
        <dbReference type="ARBA" id="ARBA00022737"/>
    </source>
</evidence>
<dbReference type="PROSITE" id="PS51450">
    <property type="entry name" value="LRR"/>
    <property type="match status" value="1"/>
</dbReference>
<dbReference type="InterPro" id="IPR032675">
    <property type="entry name" value="LRR_dom_sf"/>
</dbReference>
<keyword evidence="1" id="KW-0433">Leucine-rich repeat</keyword>
<sequence>MLDEFCGRLVSLDASTNALSHLDGVPSTVRHLKASSNLLTELTSWDHLSNLQYIDVSNNELRSLAGLSNLVHLRGVRADNNKLTSLDGFHFHDGLLSLRARDNLIEELDFDGTKLDRLAELDLCGNKIQSIRN</sequence>
<dbReference type="GO" id="GO:1902412">
    <property type="term" value="P:regulation of mitotic cytokinesis"/>
    <property type="evidence" value="ECO:0007669"/>
    <property type="project" value="TreeGrafter"/>
</dbReference>
<feature type="non-terminal residue" evidence="3">
    <location>
        <position position="133"/>
    </location>
</feature>
<name>A0A0G4NIR0_VERLO</name>
<accession>A0A0G4NIR0</accession>
<dbReference type="Pfam" id="PF00560">
    <property type="entry name" value="LRR_1"/>
    <property type="match status" value="1"/>
</dbReference>
<dbReference type="GO" id="GO:0031028">
    <property type="term" value="P:septation initiation signaling"/>
    <property type="evidence" value="ECO:0007669"/>
    <property type="project" value="TreeGrafter"/>
</dbReference>
<dbReference type="PANTHER" id="PTHR47566">
    <property type="match status" value="1"/>
</dbReference>
<dbReference type="Gene3D" id="3.80.10.10">
    <property type="entry name" value="Ribonuclease Inhibitor"/>
    <property type="match status" value="1"/>
</dbReference>
<dbReference type="Proteomes" id="UP000045706">
    <property type="component" value="Unassembled WGS sequence"/>
</dbReference>
<dbReference type="InterPro" id="IPR001611">
    <property type="entry name" value="Leu-rich_rpt"/>
</dbReference>
<dbReference type="EMBL" id="CVQI01035514">
    <property type="protein sequence ID" value="CRK46313.1"/>
    <property type="molecule type" value="Genomic_DNA"/>
</dbReference>
<dbReference type="SUPFAM" id="SSF52075">
    <property type="entry name" value="Outer arm dynein light chain 1"/>
    <property type="match status" value="1"/>
</dbReference>
<dbReference type="GO" id="GO:0061499">
    <property type="term" value="C:outer plaque of mitotic spindle pole body"/>
    <property type="evidence" value="ECO:0007669"/>
    <property type="project" value="TreeGrafter"/>
</dbReference>
<dbReference type="AlphaFoldDB" id="A0A0G4NIR0"/>
<organism evidence="3 4">
    <name type="scientific">Verticillium longisporum</name>
    <name type="common">Verticillium dahliae var. longisporum</name>
    <dbReference type="NCBI Taxonomy" id="100787"/>
    <lineage>
        <taxon>Eukaryota</taxon>
        <taxon>Fungi</taxon>
        <taxon>Dikarya</taxon>
        <taxon>Ascomycota</taxon>
        <taxon>Pezizomycotina</taxon>
        <taxon>Sordariomycetes</taxon>
        <taxon>Hypocreomycetidae</taxon>
        <taxon>Glomerellales</taxon>
        <taxon>Plectosphaerellaceae</taxon>
        <taxon>Verticillium</taxon>
    </lineage>
</organism>
<protein>
    <submittedName>
        <fullName evidence="3">Uncharacterized protein</fullName>
    </submittedName>
</protein>
<keyword evidence="2" id="KW-0677">Repeat</keyword>
<reference evidence="4" key="1">
    <citation type="submission" date="2015-05" db="EMBL/GenBank/DDBJ databases">
        <authorList>
            <person name="Fogelqvist Johan"/>
        </authorList>
    </citation>
    <scope>NUCLEOTIDE SEQUENCE [LARGE SCALE GENOMIC DNA]</scope>
</reference>
<dbReference type="InterPro" id="IPR052574">
    <property type="entry name" value="CDIRP"/>
</dbReference>
<dbReference type="GO" id="GO:0035591">
    <property type="term" value="F:signaling adaptor activity"/>
    <property type="evidence" value="ECO:0007669"/>
    <property type="project" value="TreeGrafter"/>
</dbReference>
<dbReference type="PANTHER" id="PTHR47566:SF1">
    <property type="entry name" value="PROTEIN NUD1"/>
    <property type="match status" value="1"/>
</dbReference>
<evidence type="ECO:0000256" key="1">
    <source>
        <dbReference type="ARBA" id="ARBA00022614"/>
    </source>
</evidence>
<proteinExistence type="predicted"/>
<gene>
    <name evidence="3" type="ORF">BN1723_019961</name>
</gene>
<evidence type="ECO:0000313" key="4">
    <source>
        <dbReference type="Proteomes" id="UP000045706"/>
    </source>
</evidence>
<evidence type="ECO:0000313" key="3">
    <source>
        <dbReference type="EMBL" id="CRK46313.1"/>
    </source>
</evidence>